<dbReference type="GO" id="GO:0016301">
    <property type="term" value="F:kinase activity"/>
    <property type="evidence" value="ECO:0007669"/>
    <property type="project" value="UniProtKB-KW"/>
</dbReference>
<evidence type="ECO:0000313" key="16">
    <source>
        <dbReference type="EMBL" id="QIQ21680.1"/>
    </source>
</evidence>
<dbReference type="InterPro" id="IPR011055">
    <property type="entry name" value="Dup_hybrid_motif"/>
</dbReference>
<dbReference type="InterPro" id="IPR013013">
    <property type="entry name" value="PTS_EIIC_1"/>
</dbReference>
<evidence type="ECO:0000256" key="5">
    <source>
        <dbReference type="ARBA" id="ARBA00022679"/>
    </source>
</evidence>
<keyword evidence="3" id="KW-1003">Cell membrane</keyword>
<comment type="subcellular location">
    <subcellularLocation>
        <location evidence="1">Cell membrane</location>
        <topology evidence="1">Multi-pass membrane protein</topology>
    </subcellularLocation>
</comment>
<dbReference type="CDD" id="cd00210">
    <property type="entry name" value="PTS_IIA_glc"/>
    <property type="match status" value="1"/>
</dbReference>
<feature type="transmembrane region" description="Helical" evidence="12">
    <location>
        <begin position="382"/>
        <end position="402"/>
    </location>
</feature>
<dbReference type="EMBL" id="CP050253">
    <property type="protein sequence ID" value="QIQ21680.1"/>
    <property type="molecule type" value="Genomic_DNA"/>
</dbReference>
<dbReference type="InterPro" id="IPR001127">
    <property type="entry name" value="PTS_EIIA_1_perm"/>
</dbReference>
<dbReference type="GO" id="GO:0005886">
    <property type="term" value="C:plasma membrane"/>
    <property type="evidence" value="ECO:0007669"/>
    <property type="project" value="UniProtKB-SubCell"/>
</dbReference>
<proteinExistence type="predicted"/>
<dbReference type="PROSITE" id="PS51098">
    <property type="entry name" value="PTS_EIIB_TYPE_1"/>
    <property type="match status" value="1"/>
</dbReference>
<feature type="transmembrane region" description="Helical" evidence="12">
    <location>
        <begin position="249"/>
        <end position="281"/>
    </location>
</feature>
<evidence type="ECO:0000256" key="10">
    <source>
        <dbReference type="ARBA" id="ARBA00023136"/>
    </source>
</evidence>
<keyword evidence="7 12" id="KW-0812">Transmembrane</keyword>
<dbReference type="RefSeq" id="WP_166916731.1">
    <property type="nucleotide sequence ID" value="NZ_CP050253.1"/>
</dbReference>
<evidence type="ECO:0000256" key="6">
    <source>
        <dbReference type="ARBA" id="ARBA00022683"/>
    </source>
</evidence>
<dbReference type="PROSITE" id="PS51093">
    <property type="entry name" value="PTS_EIIA_TYPE_1"/>
    <property type="match status" value="1"/>
</dbReference>
<feature type="transmembrane region" description="Helical" evidence="12">
    <location>
        <begin position="323"/>
        <end position="342"/>
    </location>
</feature>
<dbReference type="GO" id="GO:0008982">
    <property type="term" value="F:protein-N(PI)-phosphohistidine-sugar phosphotransferase activity"/>
    <property type="evidence" value="ECO:0007669"/>
    <property type="project" value="InterPro"/>
</dbReference>
<dbReference type="InterPro" id="IPR001996">
    <property type="entry name" value="PTS_IIB_1"/>
</dbReference>
<dbReference type="NCBIfam" id="TIGR00830">
    <property type="entry name" value="PTBA"/>
    <property type="match status" value="1"/>
</dbReference>
<feature type="transmembrane region" description="Helical" evidence="12">
    <location>
        <begin position="102"/>
        <end position="123"/>
    </location>
</feature>
<dbReference type="GO" id="GO:0009401">
    <property type="term" value="P:phosphoenolpyruvate-dependent sugar phosphotransferase system"/>
    <property type="evidence" value="ECO:0007669"/>
    <property type="project" value="UniProtKB-KW"/>
</dbReference>
<evidence type="ECO:0000256" key="8">
    <source>
        <dbReference type="ARBA" id="ARBA00022777"/>
    </source>
</evidence>
<keyword evidence="10 12" id="KW-0472">Membrane</keyword>
<dbReference type="PANTHER" id="PTHR30175">
    <property type="entry name" value="PHOSPHOTRANSFERASE SYSTEM TRANSPORT PROTEIN"/>
    <property type="match status" value="1"/>
</dbReference>
<dbReference type="Pfam" id="PF00358">
    <property type="entry name" value="PTS_EIIA_1"/>
    <property type="match status" value="1"/>
</dbReference>
<dbReference type="PANTHER" id="PTHR30175:SF1">
    <property type="entry name" value="PTS SYSTEM ARBUTIN-, CELLOBIOSE-, AND SALICIN-SPECIFIC EIIBC COMPONENT-RELATED"/>
    <property type="match status" value="1"/>
</dbReference>
<evidence type="ECO:0000256" key="2">
    <source>
        <dbReference type="ARBA" id="ARBA00022448"/>
    </source>
</evidence>
<dbReference type="SUPFAM" id="SSF55604">
    <property type="entry name" value="Glucose permease domain IIB"/>
    <property type="match status" value="1"/>
</dbReference>
<dbReference type="Pfam" id="PF02378">
    <property type="entry name" value="PTS_EIIC"/>
    <property type="match status" value="1"/>
</dbReference>
<dbReference type="Gene3D" id="3.30.1360.60">
    <property type="entry name" value="Glucose permease domain IIB"/>
    <property type="match status" value="1"/>
</dbReference>
<evidence type="ECO:0000256" key="3">
    <source>
        <dbReference type="ARBA" id="ARBA00022475"/>
    </source>
</evidence>
<dbReference type="KEGG" id="orb:IPMB12_08300"/>
<dbReference type="GO" id="GO:0090589">
    <property type="term" value="F:protein-phosphocysteine-trehalose phosphotransferase system transporter activity"/>
    <property type="evidence" value="ECO:0007669"/>
    <property type="project" value="TreeGrafter"/>
</dbReference>
<evidence type="ECO:0000256" key="12">
    <source>
        <dbReference type="SAM" id="Phobius"/>
    </source>
</evidence>
<dbReference type="Proteomes" id="UP000501168">
    <property type="component" value="Chromosome"/>
</dbReference>
<feature type="transmembrane region" description="Helical" evidence="12">
    <location>
        <begin position="287"/>
        <end position="311"/>
    </location>
</feature>
<gene>
    <name evidence="16" type="ORF">IPMB12_08300</name>
</gene>
<evidence type="ECO:0000256" key="11">
    <source>
        <dbReference type="PROSITE-ProRule" id="PRU00421"/>
    </source>
</evidence>
<dbReference type="FunCoup" id="A0A6G9IDM1">
    <property type="interactions" value="50"/>
</dbReference>
<keyword evidence="2" id="KW-0813">Transport</keyword>
<feature type="transmembrane region" description="Helical" evidence="12">
    <location>
        <begin position="422"/>
        <end position="448"/>
    </location>
</feature>
<feature type="active site" description="Phosphocysteine intermediate; for EIIB activity" evidence="11">
    <location>
        <position position="26"/>
    </location>
</feature>
<feature type="domain" description="PTS EIIB type-1" evidence="14">
    <location>
        <begin position="4"/>
        <end position="86"/>
    </location>
</feature>
<keyword evidence="17" id="KW-1185">Reference proteome</keyword>
<evidence type="ECO:0000256" key="1">
    <source>
        <dbReference type="ARBA" id="ARBA00004651"/>
    </source>
</evidence>
<organism evidence="16 17">
    <name type="scientific">Zophobihabitans entericus</name>
    <dbReference type="NCBI Taxonomy" id="1635327"/>
    <lineage>
        <taxon>Bacteria</taxon>
        <taxon>Pseudomonadati</taxon>
        <taxon>Pseudomonadota</taxon>
        <taxon>Gammaproteobacteria</taxon>
        <taxon>Orbales</taxon>
        <taxon>Orbaceae</taxon>
        <taxon>Zophobihabitans</taxon>
    </lineage>
</organism>
<feature type="domain" description="PTS EIIC type-1" evidence="15">
    <location>
        <begin position="104"/>
        <end position="462"/>
    </location>
</feature>
<sequence length="622" mass="66848">MKNKELAENIIQYVGGKDNVISLVHCATRLRFVLKDHNVANAEHLKKQKGIIMVVESAGQFQVVIGNNVNEVYQDIMALGHFDNSDEQTIAKKPKQNILSKLIDIISGIFAPILAALVSAGILKGLLSILLICGLLDEKSSTTTFLIVIADAAFYYLPMLLGYSAVKKFGGNAFFGIALGGCLVHPDIINMLGGSLQTQTHFFFIPIDLIPYSSSVIPVIVAAWVYSFLEKNFNKIFHDSFKKFISPMFGLLITVPLTFAIIGPVSTYLSNSIAAGIMFVYQLNPVIASAILASVWQILVIFGVHWGMIPLFMNNLSVSGRDFLMPIIIPAVFGQTGAALGMTLRSKDKEFKALGTSSVLSGLFGVTEPAIYGVNLPSKRPFIFGCIGAALGGAIVGFYQPFMYSFGFASVFSFAQLIPIDGINISVFATIAASALAFFIAAILSYCFGVAKPKQVAEVSNNDEEEKAATQSQISSPMTGQLIPLSQVNDPTFASGLMGKGAAIIPSVGQVFAPEDGEVVSLFRTKHALGFLTDSQAEILIHVGIDTVKLDGQHFEAHVEVGAKVKKGDLLLTFDIEAIKQAGFDVTTPVIISNSDEYLDVVIAHALTSIESGETLLTLSHK</sequence>
<dbReference type="GO" id="GO:0015771">
    <property type="term" value="P:trehalose transport"/>
    <property type="evidence" value="ECO:0007669"/>
    <property type="project" value="TreeGrafter"/>
</dbReference>
<evidence type="ECO:0000259" key="14">
    <source>
        <dbReference type="PROSITE" id="PS51098"/>
    </source>
</evidence>
<dbReference type="NCBIfam" id="TIGR01995">
    <property type="entry name" value="PTS-II-ABC-beta"/>
    <property type="match status" value="1"/>
</dbReference>
<keyword evidence="6" id="KW-0598">Phosphotransferase system</keyword>
<feature type="transmembrane region" description="Helical" evidence="12">
    <location>
        <begin position="169"/>
        <end position="189"/>
    </location>
</feature>
<evidence type="ECO:0000256" key="4">
    <source>
        <dbReference type="ARBA" id="ARBA00022597"/>
    </source>
</evidence>
<dbReference type="FunFam" id="2.70.70.10:FF:000001">
    <property type="entry name" value="PTS system glucose-specific IIA component"/>
    <property type="match status" value="1"/>
</dbReference>
<feature type="transmembrane region" description="Helical" evidence="12">
    <location>
        <begin position="209"/>
        <end position="229"/>
    </location>
</feature>
<keyword evidence="9 12" id="KW-1133">Transmembrane helix</keyword>
<dbReference type="FunFam" id="3.30.1360.60:FF:000001">
    <property type="entry name" value="PTS system glucose-specific IIBC component PtsG"/>
    <property type="match status" value="1"/>
</dbReference>
<dbReference type="CDD" id="cd00212">
    <property type="entry name" value="PTS_IIB_glc"/>
    <property type="match status" value="1"/>
</dbReference>
<dbReference type="PROSITE" id="PS01035">
    <property type="entry name" value="PTS_EIIB_TYPE_1_CYS"/>
    <property type="match status" value="1"/>
</dbReference>
<feature type="transmembrane region" description="Helical" evidence="12">
    <location>
        <begin position="143"/>
        <end position="162"/>
    </location>
</feature>
<dbReference type="InterPro" id="IPR018113">
    <property type="entry name" value="PTrfase_EIIB_Cys"/>
</dbReference>
<evidence type="ECO:0000313" key="17">
    <source>
        <dbReference type="Proteomes" id="UP000501168"/>
    </source>
</evidence>
<evidence type="ECO:0000259" key="15">
    <source>
        <dbReference type="PROSITE" id="PS51103"/>
    </source>
</evidence>
<dbReference type="InterPro" id="IPR036878">
    <property type="entry name" value="Glu_permease_IIB"/>
</dbReference>
<feature type="domain" description="PTS EIIA type-1" evidence="13">
    <location>
        <begin position="490"/>
        <end position="594"/>
    </location>
</feature>
<evidence type="ECO:0000259" key="13">
    <source>
        <dbReference type="PROSITE" id="PS51093"/>
    </source>
</evidence>
<dbReference type="AlphaFoldDB" id="A0A6G9IDM1"/>
<dbReference type="SUPFAM" id="SSF51261">
    <property type="entry name" value="Duplicated hybrid motif"/>
    <property type="match status" value="1"/>
</dbReference>
<accession>A0A6G9IDM1</accession>
<reference evidence="16 17" key="1">
    <citation type="submission" date="2020-03" db="EMBL/GenBank/DDBJ databases">
        <title>Complete genome sequence of Orbus sp. IPMB12 (BCRC 80908).</title>
        <authorList>
            <person name="Lo W.-S."/>
            <person name="Chang T.-H."/>
            <person name="Kuo C.-H."/>
        </authorList>
    </citation>
    <scope>NUCLEOTIDE SEQUENCE [LARGE SCALE GENOMIC DNA]</scope>
    <source>
        <strain evidence="16 17">IPMB12</strain>
    </source>
</reference>
<keyword evidence="5" id="KW-0808">Transferase</keyword>
<dbReference type="InterPro" id="IPR003352">
    <property type="entry name" value="PTS_EIIC"/>
</dbReference>
<dbReference type="InParanoid" id="A0A6G9IDM1"/>
<keyword evidence="8" id="KW-0418">Kinase</keyword>
<dbReference type="PROSITE" id="PS51103">
    <property type="entry name" value="PTS_EIIC_TYPE_1"/>
    <property type="match status" value="1"/>
</dbReference>
<dbReference type="InterPro" id="IPR011297">
    <property type="entry name" value="PTS_IIABC_b_glu"/>
</dbReference>
<protein>
    <submittedName>
        <fullName evidence="16">PTS transporter subunit EIIC</fullName>
    </submittedName>
</protein>
<dbReference type="InterPro" id="IPR050558">
    <property type="entry name" value="PTS_Sugar-Specific_Components"/>
</dbReference>
<name>A0A6G9IDM1_9GAMM</name>
<dbReference type="Pfam" id="PF00367">
    <property type="entry name" value="PTS_EIIB"/>
    <property type="match status" value="1"/>
</dbReference>
<keyword evidence="4" id="KW-0762">Sugar transport</keyword>
<dbReference type="Gene3D" id="2.70.70.10">
    <property type="entry name" value="Glucose Permease (Domain IIA)"/>
    <property type="match status" value="1"/>
</dbReference>
<evidence type="ECO:0000256" key="7">
    <source>
        <dbReference type="ARBA" id="ARBA00022692"/>
    </source>
</evidence>
<evidence type="ECO:0000256" key="9">
    <source>
        <dbReference type="ARBA" id="ARBA00022989"/>
    </source>
</evidence>